<gene>
    <name evidence="1" type="ORF">IO99_15435</name>
</gene>
<dbReference type="AlphaFoldDB" id="A0A084J8M8"/>
<dbReference type="PANTHER" id="PTHR39450">
    <property type="entry name" value="MOLYBDOPTERIN OXIDOREDUCTASE, 4FE-4S CLUSTER-BINDING SUBUNIT"/>
    <property type="match status" value="1"/>
</dbReference>
<evidence type="ECO:0000313" key="1">
    <source>
        <dbReference type="EMBL" id="KEZ85312.1"/>
    </source>
</evidence>
<dbReference type="InterPro" id="IPR012460">
    <property type="entry name" value="DUF1667"/>
</dbReference>
<dbReference type="Pfam" id="PF07892">
    <property type="entry name" value="DUF1667"/>
    <property type="match status" value="1"/>
</dbReference>
<keyword evidence="2" id="KW-1185">Reference proteome</keyword>
<dbReference type="eggNOG" id="COG3862">
    <property type="taxonomic scope" value="Bacteria"/>
</dbReference>
<protein>
    <submittedName>
        <fullName evidence="1">Molybdopterin oxidoreductase</fullName>
    </submittedName>
</protein>
<dbReference type="STRING" id="318464.IO99_15435"/>
<dbReference type="SUPFAM" id="SSF160148">
    <property type="entry name" value="CPE0013-like"/>
    <property type="match status" value="1"/>
</dbReference>
<proteinExistence type="predicted"/>
<dbReference type="InterPro" id="IPR036593">
    <property type="entry name" value="CPE0013-like_sf"/>
</dbReference>
<evidence type="ECO:0000313" key="2">
    <source>
        <dbReference type="Proteomes" id="UP000028542"/>
    </source>
</evidence>
<dbReference type="Gene3D" id="3.10.530.10">
    <property type="entry name" value="CPE0013-like"/>
    <property type="match status" value="1"/>
</dbReference>
<dbReference type="PANTHER" id="PTHR39450:SF1">
    <property type="entry name" value="DUF1667 DOMAIN-CONTAINING PROTEIN"/>
    <property type="match status" value="1"/>
</dbReference>
<comment type="caution">
    <text evidence="1">The sequence shown here is derived from an EMBL/GenBank/DDBJ whole genome shotgun (WGS) entry which is preliminary data.</text>
</comment>
<dbReference type="Proteomes" id="UP000028542">
    <property type="component" value="Unassembled WGS sequence"/>
</dbReference>
<name>A0A084J8M8_9CLOT</name>
<organism evidence="1 2">
    <name type="scientific">Clostridium sulfidigenes</name>
    <dbReference type="NCBI Taxonomy" id="318464"/>
    <lineage>
        <taxon>Bacteria</taxon>
        <taxon>Bacillati</taxon>
        <taxon>Bacillota</taxon>
        <taxon>Clostridia</taxon>
        <taxon>Eubacteriales</taxon>
        <taxon>Clostridiaceae</taxon>
        <taxon>Clostridium</taxon>
    </lineage>
</organism>
<dbReference type="EMBL" id="JPMD01000038">
    <property type="protein sequence ID" value="KEZ85312.1"/>
    <property type="molecule type" value="Genomic_DNA"/>
</dbReference>
<accession>A0A084J8M8</accession>
<reference evidence="1 2" key="1">
    <citation type="submission" date="2014-07" db="EMBL/GenBank/DDBJ databases">
        <title>Draft genome of Clostridium sulfidigenes 113A isolated from sediments associated with methane hydrate from Krishna Godavari basin.</title>
        <authorList>
            <person name="Honkalas V.S."/>
            <person name="Dabir A.P."/>
            <person name="Arora P."/>
            <person name="Dhakephalkar P.K."/>
        </authorList>
    </citation>
    <scope>NUCLEOTIDE SEQUENCE [LARGE SCALE GENOMIC DNA]</scope>
    <source>
        <strain evidence="1 2">113A</strain>
    </source>
</reference>
<sequence>MIKELICISCPMGCHLKVNTETKEVTGNTCKRGEIYGINEVTNPVRVITTTVKVKDGELPVIPVKTKTPIPKELNFKAMEVLNSIEIEAPISMGDIIVKDILGTGVDVVATRNLKKNIE</sequence>
<dbReference type="RefSeq" id="WP_035134767.1">
    <property type="nucleotide sequence ID" value="NZ_JPMD01000038.1"/>
</dbReference>